<keyword evidence="1" id="KW-0472">Membrane</keyword>
<keyword evidence="3" id="KW-1185">Reference proteome</keyword>
<keyword evidence="1" id="KW-1133">Transmembrane helix</keyword>
<organism evidence="2 3">
    <name type="scientific">Chitinophaga silvisoli</name>
    <dbReference type="NCBI Taxonomy" id="2291814"/>
    <lineage>
        <taxon>Bacteria</taxon>
        <taxon>Pseudomonadati</taxon>
        <taxon>Bacteroidota</taxon>
        <taxon>Chitinophagia</taxon>
        <taxon>Chitinophagales</taxon>
        <taxon>Chitinophagaceae</taxon>
        <taxon>Chitinophaga</taxon>
    </lineage>
</organism>
<keyword evidence="1" id="KW-0812">Transmembrane</keyword>
<dbReference type="AlphaFoldDB" id="A0A3E1NRX8"/>
<proteinExistence type="predicted"/>
<reference evidence="2 3" key="1">
    <citation type="submission" date="2018-08" db="EMBL/GenBank/DDBJ databases">
        <title>Chitinophaga sp. K20C18050901, a novel bacterium isolated from forest soil.</title>
        <authorList>
            <person name="Wang C."/>
        </authorList>
    </citation>
    <scope>NUCLEOTIDE SEQUENCE [LARGE SCALE GENOMIC DNA]</scope>
    <source>
        <strain evidence="2 3">K20C18050901</strain>
    </source>
</reference>
<sequence>MLNEQIPQEFNLIRFYFIDQFGKFTPYFLVFVLIFGTKVMLAIFHLFYSLLLFKLSFEE</sequence>
<evidence type="ECO:0000313" key="3">
    <source>
        <dbReference type="Proteomes" id="UP000261174"/>
    </source>
</evidence>
<name>A0A3E1NRX8_9BACT</name>
<accession>A0A3E1NRX8</accession>
<evidence type="ECO:0000313" key="2">
    <source>
        <dbReference type="EMBL" id="RFM30667.1"/>
    </source>
</evidence>
<evidence type="ECO:0000256" key="1">
    <source>
        <dbReference type="SAM" id="Phobius"/>
    </source>
</evidence>
<gene>
    <name evidence="2" type="ORF">DXN04_32510</name>
</gene>
<comment type="caution">
    <text evidence="2">The sequence shown here is derived from an EMBL/GenBank/DDBJ whole genome shotgun (WGS) entry which is preliminary data.</text>
</comment>
<protein>
    <submittedName>
        <fullName evidence="2">Uncharacterized protein</fullName>
    </submittedName>
</protein>
<dbReference type="EMBL" id="QTJV01000020">
    <property type="protein sequence ID" value="RFM30667.1"/>
    <property type="molecule type" value="Genomic_DNA"/>
</dbReference>
<feature type="transmembrane region" description="Helical" evidence="1">
    <location>
        <begin position="27"/>
        <end position="53"/>
    </location>
</feature>
<dbReference type="Proteomes" id="UP000261174">
    <property type="component" value="Unassembled WGS sequence"/>
</dbReference>